<dbReference type="CDD" id="cd03134">
    <property type="entry name" value="GATase1_PfpI_like"/>
    <property type="match status" value="1"/>
</dbReference>
<dbReference type="SUPFAM" id="SSF52317">
    <property type="entry name" value="Class I glutamine amidotransferase-like"/>
    <property type="match status" value="1"/>
</dbReference>
<dbReference type="PANTHER" id="PTHR42733:SF12">
    <property type="entry name" value="PROTEINASE"/>
    <property type="match status" value="1"/>
</dbReference>
<dbReference type="EMBL" id="CP009285">
    <property type="protein sequence ID" value="AIQ60388.1"/>
    <property type="molecule type" value="Genomic_DNA"/>
</dbReference>
<dbReference type="RefSeq" id="WP_042216985.1">
    <property type="nucleotide sequence ID" value="NZ_CP009285.1"/>
</dbReference>
<organism evidence="3 4">
    <name type="scientific">Paenibacillus borealis</name>
    <dbReference type="NCBI Taxonomy" id="160799"/>
    <lineage>
        <taxon>Bacteria</taxon>
        <taxon>Bacillati</taxon>
        <taxon>Bacillota</taxon>
        <taxon>Bacilli</taxon>
        <taxon>Bacillales</taxon>
        <taxon>Paenibacillaceae</taxon>
        <taxon>Paenibacillus</taxon>
    </lineage>
</organism>
<dbReference type="Proteomes" id="UP000029518">
    <property type="component" value="Chromosome"/>
</dbReference>
<comment type="similarity">
    <text evidence="1">Belongs to the peptidase C56 family.</text>
</comment>
<protein>
    <submittedName>
        <fullName evidence="3">General stress protein</fullName>
    </submittedName>
</protein>
<evidence type="ECO:0000259" key="2">
    <source>
        <dbReference type="Pfam" id="PF01965"/>
    </source>
</evidence>
<evidence type="ECO:0000313" key="3">
    <source>
        <dbReference type="EMBL" id="AIQ60388.1"/>
    </source>
</evidence>
<dbReference type="OrthoDB" id="9792284at2"/>
<keyword evidence="4" id="KW-1185">Reference proteome</keyword>
<evidence type="ECO:0000313" key="4">
    <source>
        <dbReference type="Proteomes" id="UP000029518"/>
    </source>
</evidence>
<dbReference type="Pfam" id="PF01965">
    <property type="entry name" value="DJ-1_PfpI"/>
    <property type="match status" value="1"/>
</dbReference>
<reference evidence="3" key="1">
    <citation type="submission" date="2014-08" db="EMBL/GenBank/DDBJ databases">
        <title>Comparative genomics of the Paenibacillus odorifer group.</title>
        <authorList>
            <person name="den Bakker H.C."/>
            <person name="Tsai Y.-C.Y.-C."/>
            <person name="Martin N."/>
            <person name="Korlach J."/>
            <person name="Wiedmann M."/>
        </authorList>
    </citation>
    <scope>NUCLEOTIDE SEQUENCE [LARGE SCALE GENOMIC DNA]</scope>
    <source>
        <strain evidence="3">DSM 13188</strain>
    </source>
</reference>
<dbReference type="HOGENOM" id="CLU_000445_44_4_9"/>
<dbReference type="KEGG" id="pbd:PBOR_28130"/>
<dbReference type="InterPro" id="IPR029062">
    <property type="entry name" value="Class_I_gatase-like"/>
</dbReference>
<dbReference type="Gene3D" id="3.40.50.880">
    <property type="match status" value="1"/>
</dbReference>
<sequence>MSKVAFLLANGFEDSEMKVPYEEVLQAGHQAEIIGLKKNETLLGKKGSVSYAAHKAVSEVKAGDYDAVVIPGGSSPENLRLDQDILQFVKDADGAGKPIAAICHGPQILISAGLVQGRTLTSYPPLKDDLINAGAEFKDEEVVVDGNYITSRTPKDEPAFVRELLKVL</sequence>
<proteinExistence type="inferred from homology"/>
<dbReference type="NCBIfam" id="TIGR01382">
    <property type="entry name" value="PfpI"/>
    <property type="match status" value="1"/>
</dbReference>
<dbReference type="PANTHER" id="PTHR42733">
    <property type="entry name" value="DJ-1 PROTEIN"/>
    <property type="match status" value="1"/>
</dbReference>
<accession>A0A089LMM3</accession>
<dbReference type="InterPro" id="IPR002818">
    <property type="entry name" value="DJ-1/PfpI"/>
</dbReference>
<dbReference type="AlphaFoldDB" id="A0A089LMM3"/>
<name>A0A089LMM3_PAEBO</name>
<feature type="domain" description="DJ-1/PfpI" evidence="2">
    <location>
        <begin position="3"/>
        <end position="166"/>
    </location>
</feature>
<gene>
    <name evidence="3" type="ORF">PBOR_28130</name>
</gene>
<dbReference type="InterPro" id="IPR006286">
    <property type="entry name" value="C56_PfpI-like"/>
</dbReference>
<evidence type="ECO:0000256" key="1">
    <source>
        <dbReference type="ARBA" id="ARBA00008542"/>
    </source>
</evidence>
<dbReference type="PROSITE" id="PS51276">
    <property type="entry name" value="PEPTIDASE_C56_PFPI"/>
    <property type="match status" value="1"/>
</dbReference>